<dbReference type="AlphaFoldDB" id="A0A183MTA0"/>
<accession>A0A183MTA0</accession>
<protein>
    <submittedName>
        <fullName evidence="1">Uncharacterized protein</fullName>
    </submittedName>
</protein>
<organism evidence="1 2">
    <name type="scientific">Schistosoma margrebowiei</name>
    <dbReference type="NCBI Taxonomy" id="48269"/>
    <lineage>
        <taxon>Eukaryota</taxon>
        <taxon>Metazoa</taxon>
        <taxon>Spiralia</taxon>
        <taxon>Lophotrochozoa</taxon>
        <taxon>Platyhelminthes</taxon>
        <taxon>Trematoda</taxon>
        <taxon>Digenea</taxon>
        <taxon>Strigeidida</taxon>
        <taxon>Schistosomatoidea</taxon>
        <taxon>Schistosomatidae</taxon>
        <taxon>Schistosoma</taxon>
    </lineage>
</organism>
<proteinExistence type="predicted"/>
<evidence type="ECO:0000313" key="2">
    <source>
        <dbReference type="Proteomes" id="UP000277204"/>
    </source>
</evidence>
<sequence length="84" mass="9410">MQQEIQEKTTNVAADTAAVCLKRHKAQSKILRYNTVCTNQITLDREALEDVKTFTHLGSISSEHGGSHADVKVQIVKHLHMKNI</sequence>
<keyword evidence="2" id="KW-1185">Reference proteome</keyword>
<evidence type="ECO:0000313" key="1">
    <source>
        <dbReference type="EMBL" id="VDP31002.1"/>
    </source>
</evidence>
<dbReference type="EMBL" id="UZAI01017910">
    <property type="protein sequence ID" value="VDP31002.1"/>
    <property type="molecule type" value="Genomic_DNA"/>
</dbReference>
<name>A0A183MTA0_9TREM</name>
<dbReference type="Proteomes" id="UP000277204">
    <property type="component" value="Unassembled WGS sequence"/>
</dbReference>
<reference evidence="1 2" key="1">
    <citation type="submission" date="2018-11" db="EMBL/GenBank/DDBJ databases">
        <authorList>
            <consortium name="Pathogen Informatics"/>
        </authorList>
    </citation>
    <scope>NUCLEOTIDE SEQUENCE [LARGE SCALE GENOMIC DNA]</scope>
    <source>
        <strain evidence="1 2">Zambia</strain>
    </source>
</reference>
<gene>
    <name evidence="1" type="ORF">SMRZ_LOCUS19275</name>
</gene>